<dbReference type="AlphaFoldDB" id="A0A6A6CLE8"/>
<dbReference type="RefSeq" id="XP_033667438.1">
    <property type="nucleotide sequence ID" value="XM_033812860.1"/>
</dbReference>
<name>A0A6A6CLE8_ZASCE</name>
<feature type="compositionally biased region" description="Basic and acidic residues" evidence="1">
    <location>
        <begin position="8"/>
        <end position="20"/>
    </location>
</feature>
<reference evidence="2" key="1">
    <citation type="journal article" date="2020" name="Stud. Mycol.">
        <title>101 Dothideomycetes genomes: a test case for predicting lifestyles and emergence of pathogens.</title>
        <authorList>
            <person name="Haridas S."/>
            <person name="Albert R."/>
            <person name="Binder M."/>
            <person name="Bloem J."/>
            <person name="Labutti K."/>
            <person name="Salamov A."/>
            <person name="Andreopoulos B."/>
            <person name="Baker S."/>
            <person name="Barry K."/>
            <person name="Bills G."/>
            <person name="Bluhm B."/>
            <person name="Cannon C."/>
            <person name="Castanera R."/>
            <person name="Culley D."/>
            <person name="Daum C."/>
            <person name="Ezra D."/>
            <person name="Gonzalez J."/>
            <person name="Henrissat B."/>
            <person name="Kuo A."/>
            <person name="Liang C."/>
            <person name="Lipzen A."/>
            <person name="Lutzoni F."/>
            <person name="Magnuson J."/>
            <person name="Mondo S."/>
            <person name="Nolan M."/>
            <person name="Ohm R."/>
            <person name="Pangilinan J."/>
            <person name="Park H.-J."/>
            <person name="Ramirez L."/>
            <person name="Alfaro M."/>
            <person name="Sun H."/>
            <person name="Tritt A."/>
            <person name="Yoshinaga Y."/>
            <person name="Zwiers L.-H."/>
            <person name="Turgeon B."/>
            <person name="Goodwin S."/>
            <person name="Spatafora J."/>
            <person name="Crous P."/>
            <person name="Grigoriev I."/>
        </authorList>
    </citation>
    <scope>NUCLEOTIDE SEQUENCE</scope>
    <source>
        <strain evidence="2">ATCC 36951</strain>
    </source>
</reference>
<accession>A0A6A6CLE8</accession>
<protein>
    <submittedName>
        <fullName evidence="2">Uncharacterized protein</fullName>
    </submittedName>
</protein>
<feature type="region of interest" description="Disordered" evidence="1">
    <location>
        <begin position="54"/>
        <end position="105"/>
    </location>
</feature>
<keyword evidence="3" id="KW-1185">Reference proteome</keyword>
<dbReference type="Proteomes" id="UP000799537">
    <property type="component" value="Unassembled WGS sequence"/>
</dbReference>
<dbReference type="EMBL" id="ML993596">
    <property type="protein sequence ID" value="KAF2166549.1"/>
    <property type="molecule type" value="Genomic_DNA"/>
</dbReference>
<feature type="region of interest" description="Disordered" evidence="1">
    <location>
        <begin position="1"/>
        <end position="20"/>
    </location>
</feature>
<organism evidence="2 3">
    <name type="scientific">Zasmidium cellare ATCC 36951</name>
    <dbReference type="NCBI Taxonomy" id="1080233"/>
    <lineage>
        <taxon>Eukaryota</taxon>
        <taxon>Fungi</taxon>
        <taxon>Dikarya</taxon>
        <taxon>Ascomycota</taxon>
        <taxon>Pezizomycotina</taxon>
        <taxon>Dothideomycetes</taxon>
        <taxon>Dothideomycetidae</taxon>
        <taxon>Mycosphaerellales</taxon>
        <taxon>Mycosphaerellaceae</taxon>
        <taxon>Zasmidium</taxon>
    </lineage>
</organism>
<proteinExistence type="predicted"/>
<evidence type="ECO:0000256" key="1">
    <source>
        <dbReference type="SAM" id="MobiDB-lite"/>
    </source>
</evidence>
<evidence type="ECO:0000313" key="3">
    <source>
        <dbReference type="Proteomes" id="UP000799537"/>
    </source>
</evidence>
<gene>
    <name evidence="2" type="ORF">M409DRAFT_54886</name>
</gene>
<dbReference type="GeneID" id="54566132"/>
<sequence>MELSSTRTEADHKFEDERRVDSSITALQNGGCSGLFTNRKIGACMLLGFSSTAHVMRPSSNSGGSNSRRSREFCALPGARGPGKRAPETAIMDSSSCRKKKPGRL</sequence>
<evidence type="ECO:0000313" key="2">
    <source>
        <dbReference type="EMBL" id="KAF2166549.1"/>
    </source>
</evidence>